<feature type="compositionally biased region" description="Low complexity" evidence="1">
    <location>
        <begin position="50"/>
        <end position="71"/>
    </location>
</feature>
<feature type="non-terminal residue" evidence="2">
    <location>
        <position position="112"/>
    </location>
</feature>
<gene>
    <name evidence="2" type="ORF">CFC21_081235</name>
</gene>
<name>A0A9R1I2Q6_WHEAT</name>
<comment type="caution">
    <text evidence="2">The sequence shown here is derived from an EMBL/GenBank/DDBJ whole genome shotgun (WGS) entry which is preliminary data.</text>
</comment>
<organism evidence="2">
    <name type="scientific">Triticum aestivum</name>
    <name type="common">Wheat</name>
    <dbReference type="NCBI Taxonomy" id="4565"/>
    <lineage>
        <taxon>Eukaryota</taxon>
        <taxon>Viridiplantae</taxon>
        <taxon>Streptophyta</taxon>
        <taxon>Embryophyta</taxon>
        <taxon>Tracheophyta</taxon>
        <taxon>Spermatophyta</taxon>
        <taxon>Magnoliopsida</taxon>
        <taxon>Liliopsida</taxon>
        <taxon>Poales</taxon>
        <taxon>Poaceae</taxon>
        <taxon>BOP clade</taxon>
        <taxon>Pooideae</taxon>
        <taxon>Triticodae</taxon>
        <taxon>Triticeae</taxon>
        <taxon>Triticinae</taxon>
        <taxon>Triticum</taxon>
    </lineage>
</organism>
<dbReference type="AlphaFoldDB" id="A0A9R1I2Q6"/>
<evidence type="ECO:0000256" key="1">
    <source>
        <dbReference type="SAM" id="MobiDB-lite"/>
    </source>
</evidence>
<feature type="non-terminal residue" evidence="2">
    <location>
        <position position="1"/>
    </location>
</feature>
<protein>
    <submittedName>
        <fullName evidence="2">Uncharacterized protein</fullName>
    </submittedName>
</protein>
<reference evidence="2" key="1">
    <citation type="journal article" date="2017" name="Gigascience">
        <title>The first near-complete assembly of the hexaploid bread wheat genome, Triticum aestivum.</title>
        <authorList>
            <person name="Zimin A.V."/>
            <person name="Puiu D."/>
            <person name="Hall R."/>
            <person name="Kingan S."/>
            <person name="Clavijo B.J."/>
            <person name="Salzberg S.L."/>
        </authorList>
    </citation>
    <scope>NUCLEOTIDE SEQUENCE</scope>
    <source>
        <tissue evidence="2">Leaf</tissue>
    </source>
</reference>
<sequence>SSRRRACLFSSSPSSAVRPVLVDTAVPAQGRHPLATGVEGGSGRAGEVLPGHGRSRSSSGRPGSAPRSLSSTTHRAPSRASPSTYSRALACPGRALRRDSSSCGLPPGSWSW</sequence>
<evidence type="ECO:0000313" key="2">
    <source>
        <dbReference type="EMBL" id="KAF7076608.1"/>
    </source>
</evidence>
<dbReference type="Proteomes" id="UP000815260">
    <property type="component" value="Chromosome 5D"/>
</dbReference>
<reference evidence="2" key="2">
    <citation type="submission" date="2020-03" db="EMBL/GenBank/DDBJ databases">
        <title>The second near-complete assembly of the hexaploid bread wheat (Triticum aestivum) genome.</title>
        <authorList>
            <person name="Zimin A.V."/>
            <person name="Puiu D."/>
            <person name="Shumante A."/>
            <person name="Alonge M."/>
            <person name="Salzberg S.L."/>
        </authorList>
    </citation>
    <scope>NUCLEOTIDE SEQUENCE</scope>
    <source>
        <tissue evidence="2">Leaf</tissue>
    </source>
</reference>
<dbReference type="EMBL" id="CM022225">
    <property type="protein sequence ID" value="KAF7076608.1"/>
    <property type="molecule type" value="Genomic_DNA"/>
</dbReference>
<feature type="compositionally biased region" description="Polar residues" evidence="1">
    <location>
        <begin position="72"/>
        <end position="86"/>
    </location>
</feature>
<proteinExistence type="predicted"/>
<feature type="region of interest" description="Disordered" evidence="1">
    <location>
        <begin position="26"/>
        <end position="112"/>
    </location>
</feature>
<accession>A0A9R1I2Q6</accession>